<evidence type="ECO:0000313" key="18">
    <source>
        <dbReference type="Proteomes" id="UP000886520"/>
    </source>
</evidence>
<dbReference type="GO" id="GO:0009409">
    <property type="term" value="P:response to cold"/>
    <property type="evidence" value="ECO:0007669"/>
    <property type="project" value="UniProtKB-ARBA"/>
</dbReference>
<dbReference type="InterPro" id="IPR009006">
    <property type="entry name" value="Ala_racemase/Decarboxylase_C"/>
</dbReference>
<evidence type="ECO:0000256" key="7">
    <source>
        <dbReference type="ARBA" id="ARBA00022842"/>
    </source>
</evidence>
<dbReference type="GO" id="GO:0006527">
    <property type="term" value="P:L-arginine catabolic process"/>
    <property type="evidence" value="ECO:0007669"/>
    <property type="project" value="InterPro"/>
</dbReference>
<evidence type="ECO:0000313" key="17">
    <source>
        <dbReference type="EMBL" id="KAI5082701.1"/>
    </source>
</evidence>
<dbReference type="InterPro" id="IPR029066">
    <property type="entry name" value="PLP-binding_barrel"/>
</dbReference>
<comment type="cofactor">
    <cofactor evidence="1 12 14">
        <name>pyridoxal 5'-phosphate</name>
        <dbReference type="ChEBI" id="CHEBI:597326"/>
    </cofactor>
</comment>
<comment type="similarity">
    <text evidence="4 14">Belongs to the Orn/Lys/Arg decarboxylase class-II family. SpeA subfamily.</text>
</comment>
<evidence type="ECO:0000256" key="8">
    <source>
        <dbReference type="ARBA" id="ARBA00022898"/>
    </source>
</evidence>
<keyword evidence="10 14" id="KW-0456">Lyase</keyword>
<keyword evidence="6 14" id="KW-0210">Decarboxylase</keyword>
<dbReference type="InterPro" id="IPR022653">
    <property type="entry name" value="De-COase2_pyr-phos_BS"/>
</dbReference>
<feature type="compositionally biased region" description="Low complexity" evidence="15">
    <location>
        <begin position="708"/>
        <end position="726"/>
    </location>
</feature>
<protein>
    <recommendedName>
        <fullName evidence="5 14">Arginine decarboxylase</fullName>
        <ecNumber evidence="5 14">4.1.1.19</ecNumber>
    </recommendedName>
</protein>
<dbReference type="PRINTS" id="PR01179">
    <property type="entry name" value="ODADCRBXLASE"/>
</dbReference>
<dbReference type="NCBIfam" id="TIGR01273">
    <property type="entry name" value="speA"/>
    <property type="match status" value="1"/>
</dbReference>
<evidence type="ECO:0000256" key="14">
    <source>
        <dbReference type="RuleBase" id="RU003740"/>
    </source>
</evidence>
<evidence type="ECO:0000256" key="5">
    <source>
        <dbReference type="ARBA" id="ARBA00012426"/>
    </source>
</evidence>
<dbReference type="PRINTS" id="PR01180">
    <property type="entry name" value="ARGDCRBXLASE"/>
</dbReference>
<evidence type="ECO:0000256" key="2">
    <source>
        <dbReference type="ARBA" id="ARBA00001946"/>
    </source>
</evidence>
<feature type="active site" description="Proton donor" evidence="13">
    <location>
        <position position="558"/>
    </location>
</feature>
<comment type="cofactor">
    <cofactor evidence="2 14">
        <name>Mg(2+)</name>
        <dbReference type="ChEBI" id="CHEBI:18420"/>
    </cofactor>
</comment>
<dbReference type="PROSITE" id="PS00878">
    <property type="entry name" value="ODR_DC_2_1"/>
    <property type="match status" value="1"/>
</dbReference>
<dbReference type="Pfam" id="PF02784">
    <property type="entry name" value="Orn_Arg_deC_N"/>
    <property type="match status" value="1"/>
</dbReference>
<evidence type="ECO:0000256" key="13">
    <source>
        <dbReference type="PIRSR" id="PIRSR600183-50"/>
    </source>
</evidence>
<dbReference type="Gene3D" id="3.20.20.10">
    <property type="entry name" value="Alanine racemase"/>
    <property type="match status" value="1"/>
</dbReference>
<evidence type="ECO:0000256" key="11">
    <source>
        <dbReference type="ARBA" id="ARBA00049309"/>
    </source>
</evidence>
<evidence type="ECO:0000256" key="1">
    <source>
        <dbReference type="ARBA" id="ARBA00001933"/>
    </source>
</evidence>
<dbReference type="EC" id="4.1.1.19" evidence="5 14"/>
<dbReference type="InterPro" id="IPR022644">
    <property type="entry name" value="De-COase2_N"/>
</dbReference>
<dbReference type="AlphaFoldDB" id="A0A9D4VBL3"/>
<dbReference type="Gene3D" id="2.40.37.10">
    <property type="entry name" value="Lyase, Ornithine Decarboxylase, Chain A, domain 1"/>
    <property type="match status" value="1"/>
</dbReference>
<comment type="catalytic activity">
    <reaction evidence="11 14">
        <text>L-arginine + H(+) = agmatine + CO2</text>
        <dbReference type="Rhea" id="RHEA:17641"/>
        <dbReference type="ChEBI" id="CHEBI:15378"/>
        <dbReference type="ChEBI" id="CHEBI:16526"/>
        <dbReference type="ChEBI" id="CHEBI:32682"/>
        <dbReference type="ChEBI" id="CHEBI:58145"/>
        <dbReference type="EC" id="4.1.1.19"/>
    </reaction>
</comment>
<dbReference type="InterPro" id="IPR000183">
    <property type="entry name" value="Orn/DAP/Arg_de-COase"/>
</dbReference>
<name>A0A9D4VBL3_ADICA</name>
<feature type="modified residue" description="N6-(pyridoxal phosphate)lysine" evidence="12">
    <location>
        <position position="159"/>
    </location>
</feature>
<dbReference type="NCBIfam" id="NF003763">
    <property type="entry name" value="PRK05354.1"/>
    <property type="match status" value="1"/>
</dbReference>
<gene>
    <name evidence="17" type="ORF">GOP47_0002444</name>
</gene>
<evidence type="ECO:0000259" key="16">
    <source>
        <dbReference type="Pfam" id="PF02784"/>
    </source>
</evidence>
<dbReference type="OrthoDB" id="3717802at2759"/>
<dbReference type="PANTHER" id="PTHR43295:SF1">
    <property type="entry name" value="ARGININE DECARBOXYLASE 1, CHLOROPLASTIC-RELATED"/>
    <property type="match status" value="1"/>
</dbReference>
<dbReference type="InterPro" id="IPR002985">
    <property type="entry name" value="Arg_decrbxlase"/>
</dbReference>
<proteinExistence type="inferred from homology"/>
<keyword evidence="9 14" id="KW-0745">Spermidine biosynthesis</keyword>
<keyword evidence="7 14" id="KW-0460">Magnesium</keyword>
<evidence type="ECO:0000256" key="10">
    <source>
        <dbReference type="ARBA" id="ARBA00023239"/>
    </source>
</evidence>
<dbReference type="GO" id="GO:0008295">
    <property type="term" value="P:spermidine biosynthetic process"/>
    <property type="evidence" value="ECO:0007669"/>
    <property type="project" value="UniProtKB-KW"/>
</dbReference>
<evidence type="ECO:0000256" key="4">
    <source>
        <dbReference type="ARBA" id="ARBA00008357"/>
    </source>
</evidence>
<keyword evidence="8 12" id="KW-0663">Pyridoxal phosphate</keyword>
<dbReference type="SUPFAM" id="SSF50621">
    <property type="entry name" value="Alanine racemase C-terminal domain-like"/>
    <property type="match status" value="1"/>
</dbReference>
<comment type="caution">
    <text evidence="17">The sequence shown here is derived from an EMBL/GenBank/DDBJ whole genome shotgun (WGS) entry which is preliminary data.</text>
</comment>
<dbReference type="Gene3D" id="1.20.58.930">
    <property type="match status" value="1"/>
</dbReference>
<keyword evidence="18" id="KW-1185">Reference proteome</keyword>
<evidence type="ECO:0000256" key="15">
    <source>
        <dbReference type="SAM" id="MobiDB-lite"/>
    </source>
</evidence>
<dbReference type="EMBL" id="JABFUD020000002">
    <property type="protein sequence ID" value="KAI5082701.1"/>
    <property type="molecule type" value="Genomic_DNA"/>
</dbReference>
<evidence type="ECO:0000256" key="9">
    <source>
        <dbReference type="ARBA" id="ARBA00023066"/>
    </source>
</evidence>
<feature type="region of interest" description="Disordered" evidence="15">
    <location>
        <begin position="707"/>
        <end position="726"/>
    </location>
</feature>
<dbReference type="Proteomes" id="UP000886520">
    <property type="component" value="Chromosome 3"/>
</dbReference>
<dbReference type="SUPFAM" id="SSF51419">
    <property type="entry name" value="PLP-binding barrel"/>
    <property type="match status" value="1"/>
</dbReference>
<dbReference type="FunFam" id="3.20.20.10:FF:000001">
    <property type="entry name" value="Biosynthetic arginine decarboxylase"/>
    <property type="match status" value="1"/>
</dbReference>
<comment type="pathway">
    <text evidence="3 14">Amine and polyamine biosynthesis; agmatine biosynthesis; agmatine from L-arginine: step 1/1.</text>
</comment>
<reference evidence="17" key="1">
    <citation type="submission" date="2021-01" db="EMBL/GenBank/DDBJ databases">
        <title>Adiantum capillus-veneris genome.</title>
        <authorList>
            <person name="Fang Y."/>
            <person name="Liao Q."/>
        </authorList>
    </citation>
    <scope>NUCLEOTIDE SEQUENCE</scope>
    <source>
        <strain evidence="17">H3</strain>
        <tissue evidence="17">Leaf</tissue>
    </source>
</reference>
<organism evidence="17 18">
    <name type="scientific">Adiantum capillus-veneris</name>
    <name type="common">Maidenhair fern</name>
    <dbReference type="NCBI Taxonomy" id="13818"/>
    <lineage>
        <taxon>Eukaryota</taxon>
        <taxon>Viridiplantae</taxon>
        <taxon>Streptophyta</taxon>
        <taxon>Embryophyta</taxon>
        <taxon>Tracheophyta</taxon>
        <taxon>Polypodiopsida</taxon>
        <taxon>Polypodiidae</taxon>
        <taxon>Polypodiales</taxon>
        <taxon>Pteridineae</taxon>
        <taxon>Pteridaceae</taxon>
        <taxon>Vittarioideae</taxon>
        <taxon>Adiantum</taxon>
    </lineage>
</organism>
<feature type="domain" description="Orn/DAP/Arg decarboxylase 2 N-terminal" evidence="16">
    <location>
        <begin position="152"/>
        <end position="404"/>
    </location>
</feature>
<dbReference type="PIRSF" id="PIRSF001336">
    <property type="entry name" value="Arg_decrbxlase"/>
    <property type="match status" value="1"/>
</dbReference>
<dbReference type="CDD" id="cd06830">
    <property type="entry name" value="PLPDE_III_ADC"/>
    <property type="match status" value="1"/>
</dbReference>
<accession>A0A9D4VBL3</accession>
<dbReference type="GO" id="GO:0008792">
    <property type="term" value="F:arginine decarboxylase activity"/>
    <property type="evidence" value="ECO:0007669"/>
    <property type="project" value="UniProtKB-EC"/>
</dbReference>
<dbReference type="PANTHER" id="PTHR43295">
    <property type="entry name" value="ARGININE DECARBOXYLASE"/>
    <property type="match status" value="1"/>
</dbReference>
<evidence type="ECO:0000256" key="6">
    <source>
        <dbReference type="ARBA" id="ARBA00022793"/>
    </source>
</evidence>
<evidence type="ECO:0000256" key="3">
    <source>
        <dbReference type="ARBA" id="ARBA00004773"/>
    </source>
</evidence>
<sequence>MAPLVIQSYEDEGQIVSNPYILQEGKLLTNSNNSFANSLHCPINQQADNDDQAWTASKSSSLYRVDGWGAPYFFVSPKGQVAVHPNGHRTKLNDEINLINVIKQMVKPKVKGGLGLTTPAILRFPDVLKHRLHTLQSCFDNAIKLRKFQGCFKGVFPVKCNQNHSVIDNIVEFGNPFAFGLEAGSKPELLLAMTALSKGNPNALLVCNGYKDADYVCLALIARHIGLNCIIVLEQEEELDLVMAISKTLSIEPVIGLRAKLNTKHAGHFGDTSGENGKFGLSCSEIVVIVNKLYRMKMLSSLQLLHFHIGSQIPSLAILKDGVSEAAQIYCELALMGANMRFIDIGGGLGIDYDGTNSSNSDMSVGYSMEEYAIEVVKAVQDACSMKGVQHPTLCSESGRALVSHHSVLVFDVLSSSRTKNHMVTQGVSLEVEGLPADLKSLHTSLIGFAKACDYQGALECAKLLKHGCIELFKQGKLGLAQLACVNSIYEVVCEAGDVDNKHRTTSAQSHNAVYHVNLSLFRCMPDTWAIGQLFPIIPLHRLEEEPKVRAILSDLTCDSDGKVVTFVGKDNKGRRVNYLRVHELEEGKPYYMGMFLGGAYQEALGNLHNLFGTPHVVNVYRGAERDAAEFELVKASDGQTAADVLKLMQYEPTSMLETLKLQIQKSLNCGKEEEAMGLIQSIASSFGASTYLSTNHPRSSILSKGFLSTSSTAPPSSPALLQPLV</sequence>
<evidence type="ECO:0000256" key="12">
    <source>
        <dbReference type="PIRSR" id="PIRSR001336-50"/>
    </source>
</evidence>